<name>A0A2V3VJF1_9BACI</name>
<keyword evidence="1" id="KW-0472">Membrane</keyword>
<dbReference type="AlphaFoldDB" id="A0A2V3VJF1"/>
<proteinExistence type="predicted"/>
<evidence type="ECO:0000313" key="2">
    <source>
        <dbReference type="EMBL" id="PXW81680.1"/>
    </source>
</evidence>
<feature type="transmembrane region" description="Helical" evidence="1">
    <location>
        <begin position="33"/>
        <end position="53"/>
    </location>
</feature>
<feature type="transmembrane region" description="Helical" evidence="1">
    <location>
        <begin position="9"/>
        <end position="27"/>
    </location>
</feature>
<keyword evidence="1" id="KW-1133">Transmembrane helix</keyword>
<keyword evidence="3" id="KW-1185">Reference proteome</keyword>
<dbReference type="Proteomes" id="UP000247978">
    <property type="component" value="Unassembled WGS sequence"/>
</dbReference>
<dbReference type="EMBL" id="QJJQ01000020">
    <property type="protein sequence ID" value="PXW81680.1"/>
    <property type="molecule type" value="Genomic_DNA"/>
</dbReference>
<gene>
    <name evidence="2" type="ORF">DFR56_12055</name>
</gene>
<organism evidence="2 3">
    <name type="scientific">Pseudogracilibacillus auburnensis</name>
    <dbReference type="NCBI Taxonomy" id="1494959"/>
    <lineage>
        <taxon>Bacteria</taxon>
        <taxon>Bacillati</taxon>
        <taxon>Bacillota</taxon>
        <taxon>Bacilli</taxon>
        <taxon>Bacillales</taxon>
        <taxon>Bacillaceae</taxon>
        <taxon>Pseudogracilibacillus</taxon>
    </lineage>
</organism>
<protein>
    <submittedName>
        <fullName evidence="2">Uncharacterized protein</fullName>
    </submittedName>
</protein>
<evidence type="ECO:0000256" key="1">
    <source>
        <dbReference type="SAM" id="Phobius"/>
    </source>
</evidence>
<comment type="caution">
    <text evidence="2">The sequence shown here is derived from an EMBL/GenBank/DDBJ whole genome shotgun (WGS) entry which is preliminary data.</text>
</comment>
<keyword evidence="1" id="KW-0812">Transmembrane</keyword>
<accession>A0A2V3VJF1</accession>
<evidence type="ECO:0000313" key="3">
    <source>
        <dbReference type="Proteomes" id="UP000247978"/>
    </source>
</evidence>
<sequence>MMKKHVKPIVNFTTVFFALSLILFLLIGSPYPILGSAIVAFLVFELRFLFFFVKEKKKDEILS</sequence>
<reference evidence="2 3" key="1">
    <citation type="submission" date="2018-05" db="EMBL/GenBank/DDBJ databases">
        <title>Genomic Encyclopedia of Type Strains, Phase IV (KMG-IV): sequencing the most valuable type-strain genomes for metagenomic binning, comparative biology and taxonomic classification.</title>
        <authorList>
            <person name="Goeker M."/>
        </authorList>
    </citation>
    <scope>NUCLEOTIDE SEQUENCE [LARGE SCALE GENOMIC DNA]</scope>
    <source>
        <strain evidence="2 3">DSM 28556</strain>
    </source>
</reference>